<dbReference type="InterPro" id="IPR000182">
    <property type="entry name" value="GNAT_dom"/>
</dbReference>
<dbReference type="InterPro" id="IPR016181">
    <property type="entry name" value="Acyl_CoA_acyltransferase"/>
</dbReference>
<evidence type="ECO:0000313" key="4">
    <source>
        <dbReference type="Proteomes" id="UP001210380"/>
    </source>
</evidence>
<feature type="domain" description="N-acetyltransferase" evidence="2">
    <location>
        <begin position="15"/>
        <end position="179"/>
    </location>
</feature>
<comment type="caution">
    <text evidence="3">The sequence shown here is derived from an EMBL/GenBank/DDBJ whole genome shotgun (WGS) entry which is preliminary data.</text>
</comment>
<accession>A0ABT4V9R2</accession>
<dbReference type="SUPFAM" id="SSF55729">
    <property type="entry name" value="Acyl-CoA N-acyltransferases (Nat)"/>
    <property type="match status" value="1"/>
</dbReference>
<evidence type="ECO:0000313" key="3">
    <source>
        <dbReference type="EMBL" id="MDA3630712.1"/>
    </source>
</evidence>
<dbReference type="PANTHER" id="PTHR43792">
    <property type="entry name" value="GNAT FAMILY, PUTATIVE (AFU_ORTHOLOGUE AFUA_3G00765)-RELATED-RELATED"/>
    <property type="match status" value="1"/>
</dbReference>
<feature type="region of interest" description="Disordered" evidence="1">
    <location>
        <begin position="163"/>
        <end position="182"/>
    </location>
</feature>
<name>A0ABT4V9R2_9PSEU</name>
<evidence type="ECO:0000256" key="1">
    <source>
        <dbReference type="SAM" id="MobiDB-lite"/>
    </source>
</evidence>
<protein>
    <submittedName>
        <fullName evidence="3">GNAT family N-acetyltransferase</fullName>
    </submittedName>
</protein>
<dbReference type="Pfam" id="PF13302">
    <property type="entry name" value="Acetyltransf_3"/>
    <property type="match status" value="1"/>
</dbReference>
<proteinExistence type="predicted"/>
<evidence type="ECO:0000259" key="2">
    <source>
        <dbReference type="PROSITE" id="PS51186"/>
    </source>
</evidence>
<gene>
    <name evidence="3" type="ORF">OU415_35165</name>
</gene>
<dbReference type="Gene3D" id="3.40.630.30">
    <property type="match status" value="1"/>
</dbReference>
<reference evidence="3 4" key="1">
    <citation type="submission" date="2022-11" db="EMBL/GenBank/DDBJ databases">
        <title>Draft genome sequence of Saccharopolyspora sp. WRP15-2 isolated from rhizosphere soils of wild rice in Thailand.</title>
        <authorList>
            <person name="Duangmal K."/>
            <person name="Kammanee S."/>
            <person name="Muangham S."/>
        </authorList>
    </citation>
    <scope>NUCLEOTIDE SEQUENCE [LARGE SCALE GENOMIC DNA]</scope>
    <source>
        <strain evidence="3 4">WRP15-2</strain>
    </source>
</reference>
<dbReference type="EMBL" id="JAQGLA010000114">
    <property type="protein sequence ID" value="MDA3630712.1"/>
    <property type="molecule type" value="Genomic_DNA"/>
</dbReference>
<sequence>MALALPEPGLTDGVITIRHLADRDAEDYATGTTDEAVRRFAHLPSPRYTPQLVREQISGVIADGLRRGNLAVLAIANTADDRFLGSITLFDIQHDSAEVGFWLAPHARGLGATQRALDLITAWAPTHGIATLRARTEQDNTASQRTLERAGFHLVDGPTEHLAPSGDTITGLTYELPTPRSH</sequence>
<keyword evidence="4" id="KW-1185">Reference proteome</keyword>
<dbReference type="PROSITE" id="PS51186">
    <property type="entry name" value="GNAT"/>
    <property type="match status" value="1"/>
</dbReference>
<organism evidence="3 4">
    <name type="scientific">Saccharopolyspora oryzae</name>
    <dbReference type="NCBI Taxonomy" id="2997343"/>
    <lineage>
        <taxon>Bacteria</taxon>
        <taxon>Bacillati</taxon>
        <taxon>Actinomycetota</taxon>
        <taxon>Actinomycetes</taxon>
        <taxon>Pseudonocardiales</taxon>
        <taxon>Pseudonocardiaceae</taxon>
        <taxon>Saccharopolyspora</taxon>
    </lineage>
</organism>
<dbReference type="InterPro" id="IPR051531">
    <property type="entry name" value="N-acetyltransferase"/>
</dbReference>
<dbReference type="RefSeq" id="WP_270953932.1">
    <property type="nucleotide sequence ID" value="NZ_JAQGLA010000114.1"/>
</dbReference>
<dbReference type="Proteomes" id="UP001210380">
    <property type="component" value="Unassembled WGS sequence"/>
</dbReference>